<organism evidence="9 10">
    <name type="scientific">Photobacterium damselae</name>
    <dbReference type="NCBI Taxonomy" id="38293"/>
    <lineage>
        <taxon>Bacteria</taxon>
        <taxon>Pseudomonadati</taxon>
        <taxon>Pseudomonadota</taxon>
        <taxon>Gammaproteobacteria</taxon>
        <taxon>Vibrionales</taxon>
        <taxon>Vibrionaceae</taxon>
        <taxon>Photobacterium</taxon>
    </lineage>
</organism>
<proteinExistence type="inferred from homology"/>
<keyword evidence="4" id="KW-1134">Transmembrane beta strand</keyword>
<accession>A0A2T3QHT6</accession>
<keyword evidence="5" id="KW-0812">Transmembrane</keyword>
<dbReference type="GO" id="GO:0015288">
    <property type="term" value="F:porin activity"/>
    <property type="evidence" value="ECO:0007669"/>
    <property type="project" value="TreeGrafter"/>
</dbReference>
<dbReference type="PANTHER" id="PTHR30026:SF5">
    <property type="entry name" value="ABC-TYPE EFFLUX SYSTEM SECRETIN COMPONENT"/>
    <property type="match status" value="1"/>
</dbReference>
<keyword evidence="3" id="KW-0813">Transport</keyword>
<dbReference type="OrthoDB" id="5780445at2"/>
<dbReference type="SUPFAM" id="SSF56954">
    <property type="entry name" value="Outer membrane efflux proteins (OEP)"/>
    <property type="match status" value="1"/>
</dbReference>
<keyword evidence="6" id="KW-0472">Membrane</keyword>
<comment type="subcellular location">
    <subcellularLocation>
        <location evidence="1">Cell outer membrane</location>
    </subcellularLocation>
</comment>
<dbReference type="GO" id="GO:0009279">
    <property type="term" value="C:cell outer membrane"/>
    <property type="evidence" value="ECO:0007669"/>
    <property type="project" value="UniProtKB-SubCell"/>
</dbReference>
<evidence type="ECO:0000256" key="6">
    <source>
        <dbReference type="ARBA" id="ARBA00023136"/>
    </source>
</evidence>
<reference evidence="9 10" key="1">
    <citation type="submission" date="2018-06" db="EMBL/GenBank/DDBJ databases">
        <authorList>
            <consortium name="Pathogen Informatics"/>
            <person name="Doyle S."/>
        </authorList>
    </citation>
    <scope>NUCLEOTIDE SEQUENCE [LARGE SCALE GENOMIC DNA]</scope>
    <source>
        <strain evidence="9 10">NCTC11647</strain>
    </source>
</reference>
<evidence type="ECO:0000256" key="1">
    <source>
        <dbReference type="ARBA" id="ARBA00004442"/>
    </source>
</evidence>
<gene>
    <name evidence="9" type="ORF">NCTC11647_02828</name>
</gene>
<keyword evidence="8" id="KW-0732">Signal</keyword>
<name>A0A2T3QHT6_PHODM</name>
<evidence type="ECO:0000256" key="8">
    <source>
        <dbReference type="SAM" id="SignalP"/>
    </source>
</evidence>
<evidence type="ECO:0000256" key="4">
    <source>
        <dbReference type="ARBA" id="ARBA00022452"/>
    </source>
</evidence>
<dbReference type="Gene3D" id="1.20.1600.10">
    <property type="entry name" value="Outer membrane efflux proteins (OEP)"/>
    <property type="match status" value="1"/>
</dbReference>
<dbReference type="AlphaFoldDB" id="A0A2T3QHT6"/>
<dbReference type="RefSeq" id="WP_005305414.1">
    <property type="nucleotide sequence ID" value="NZ_PYOG01000017.1"/>
</dbReference>
<evidence type="ECO:0000256" key="7">
    <source>
        <dbReference type="ARBA" id="ARBA00023237"/>
    </source>
</evidence>
<feature type="chain" id="PRO_5035299835" evidence="8">
    <location>
        <begin position="26"/>
        <end position="479"/>
    </location>
</feature>
<feature type="signal peptide" evidence="8">
    <location>
        <begin position="1"/>
        <end position="25"/>
    </location>
</feature>
<dbReference type="PANTHER" id="PTHR30026">
    <property type="entry name" value="OUTER MEMBRANE PROTEIN TOLC"/>
    <property type="match status" value="1"/>
</dbReference>
<dbReference type="GO" id="GO:1990281">
    <property type="term" value="C:efflux pump complex"/>
    <property type="evidence" value="ECO:0007669"/>
    <property type="project" value="TreeGrafter"/>
</dbReference>
<evidence type="ECO:0000256" key="2">
    <source>
        <dbReference type="ARBA" id="ARBA00007613"/>
    </source>
</evidence>
<comment type="similarity">
    <text evidence="2">Belongs to the outer membrane factor (OMF) (TC 1.B.17) family.</text>
</comment>
<dbReference type="InterPro" id="IPR051906">
    <property type="entry name" value="TolC-like"/>
</dbReference>
<dbReference type="Pfam" id="PF02321">
    <property type="entry name" value="OEP"/>
    <property type="match status" value="2"/>
</dbReference>
<dbReference type="GO" id="GO:0015562">
    <property type="term" value="F:efflux transmembrane transporter activity"/>
    <property type="evidence" value="ECO:0007669"/>
    <property type="project" value="InterPro"/>
</dbReference>
<evidence type="ECO:0000313" key="10">
    <source>
        <dbReference type="Proteomes" id="UP000251647"/>
    </source>
</evidence>
<dbReference type="Proteomes" id="UP000251647">
    <property type="component" value="Unassembled WGS sequence"/>
</dbReference>
<keyword evidence="7" id="KW-0998">Cell outer membrane</keyword>
<dbReference type="EMBL" id="UATL01000005">
    <property type="protein sequence ID" value="SPY43895.1"/>
    <property type="molecule type" value="Genomic_DNA"/>
</dbReference>
<dbReference type="InterPro" id="IPR003423">
    <property type="entry name" value="OMP_efflux"/>
</dbReference>
<sequence length="479" mass="52973">MRVKPFTLPKLALALFALSPIAGQAESVSFSQAWQTVVSQNEGLAAERTKVDQAKYLQDAAWDLNLPQVSVGANYTRLDDNIEISPSDLFSSMPASGSDAGKVISQLAEQLSKLTGTDFNSLFTSQITDKDVFTSSIRAIWPIFTGGRINAAQAIAEGKTEEAKYMLAMKKQATYEDLSRFYFGVVLAEQVYKTRQEVEAGLKQHFEHAVKLQQQGQIARVERLQAEAAYDKAKVETQKSKRDLEIVQVALTKLLNASSPITPTTTLFTNEQLPNLDSFLSQTLTTYPGLHLLDAKRKQANGLIDVEKGKYYPEVYLYGNYNIYDGHSLAAELTPDWAVGVGVNIPLIDNTGRSGKLKAAHSAVSQVNHLQAQAKQDLSVLVEKTYKEANQALEEYQGLQSSLNLANENVRLREKAFSQGLSTSLDVVDAELFLASIKTQRLAASYQYITSLTRLLAISGQMSEFNQYQKYRGLEVQSK</sequence>
<evidence type="ECO:0000313" key="9">
    <source>
        <dbReference type="EMBL" id="SPY43895.1"/>
    </source>
</evidence>
<evidence type="ECO:0000256" key="5">
    <source>
        <dbReference type="ARBA" id="ARBA00022692"/>
    </source>
</evidence>
<protein>
    <submittedName>
        <fullName evidence="9">Type I secretion outer membrane protein, TolC family</fullName>
    </submittedName>
</protein>
<evidence type="ECO:0000256" key="3">
    <source>
        <dbReference type="ARBA" id="ARBA00022448"/>
    </source>
</evidence>